<dbReference type="PANTHER" id="PTHR13336:SF3">
    <property type="entry name" value="OCIA DOMAIN-CONTAINING PROTEIN 1"/>
    <property type="match status" value="1"/>
</dbReference>
<accession>A0ABM1MEC5</accession>
<gene>
    <name evidence="4" type="primary">LOC108560019</name>
</gene>
<organism evidence="3 4">
    <name type="scientific">Nicrophorus vespilloides</name>
    <name type="common">Boreal carrion beetle</name>
    <dbReference type="NCBI Taxonomy" id="110193"/>
    <lineage>
        <taxon>Eukaryota</taxon>
        <taxon>Metazoa</taxon>
        <taxon>Ecdysozoa</taxon>
        <taxon>Arthropoda</taxon>
        <taxon>Hexapoda</taxon>
        <taxon>Insecta</taxon>
        <taxon>Pterygota</taxon>
        <taxon>Neoptera</taxon>
        <taxon>Endopterygota</taxon>
        <taxon>Coleoptera</taxon>
        <taxon>Polyphaga</taxon>
        <taxon>Staphyliniformia</taxon>
        <taxon>Silphidae</taxon>
        <taxon>Nicrophorinae</taxon>
        <taxon>Nicrophorus</taxon>
    </lineage>
</organism>
<evidence type="ECO:0000313" key="3">
    <source>
        <dbReference type="Proteomes" id="UP000695000"/>
    </source>
</evidence>
<dbReference type="RefSeq" id="XP_017772925.1">
    <property type="nucleotide sequence ID" value="XM_017917436.1"/>
</dbReference>
<evidence type="ECO:0000256" key="1">
    <source>
        <dbReference type="SAM" id="MobiDB-lite"/>
    </source>
</evidence>
<dbReference type="GeneID" id="108560019"/>
<dbReference type="PANTHER" id="PTHR13336">
    <property type="entry name" value="OVARIAN CARCINOMA IMMUNOREACTIVE ANTIGEN"/>
    <property type="match status" value="1"/>
</dbReference>
<name>A0ABM1MEC5_NICVS</name>
<dbReference type="InterPro" id="IPR040187">
    <property type="entry name" value="OCAD1/2"/>
</dbReference>
<proteinExistence type="predicted"/>
<dbReference type="Pfam" id="PF07051">
    <property type="entry name" value="OCIA"/>
    <property type="match status" value="1"/>
</dbReference>
<protein>
    <submittedName>
        <fullName evidence="4">OCIA domain-containing protein 1</fullName>
    </submittedName>
</protein>
<sequence length="248" mass="28421">MDRTNDENPQQAFPNPKSQRQAYQFNAEEMRVVRECNRESFLQRCLPLGTIFGVSSYMAIKQGYFRPSPRFGAAPKVTIAVVVGYFMGKFSYQQKCAEKLMQLPNSPIGEMLRQRRKGFIKETLEPGFGPGMTLAPFSDMGSADKYTDLDPRNSLDMDTSRPEYNGLDDNHRPSVDNPVSEEDMPPMQKNVTSYDELRKRNRDDYQQRRVSGYTRAPEAPRASNEMLQPPVRDEEPPQRTNKYGDALI</sequence>
<feature type="compositionally biased region" description="Basic and acidic residues" evidence="1">
    <location>
        <begin position="145"/>
        <end position="161"/>
    </location>
</feature>
<reference evidence="4" key="1">
    <citation type="submission" date="2025-08" db="UniProtKB">
        <authorList>
            <consortium name="RefSeq"/>
        </authorList>
    </citation>
    <scope>IDENTIFICATION</scope>
    <source>
        <tissue evidence="4">Whole Larva</tissue>
    </source>
</reference>
<dbReference type="Proteomes" id="UP000695000">
    <property type="component" value="Unplaced"/>
</dbReference>
<evidence type="ECO:0000259" key="2">
    <source>
        <dbReference type="Pfam" id="PF07051"/>
    </source>
</evidence>
<feature type="domain" description="OCIA" evidence="2">
    <location>
        <begin position="22"/>
        <end position="107"/>
    </location>
</feature>
<feature type="region of interest" description="Disordered" evidence="1">
    <location>
        <begin position="143"/>
        <end position="248"/>
    </location>
</feature>
<evidence type="ECO:0000313" key="4">
    <source>
        <dbReference type="RefSeq" id="XP_017772925.1"/>
    </source>
</evidence>
<feature type="compositionally biased region" description="Basic and acidic residues" evidence="1">
    <location>
        <begin position="195"/>
        <end position="207"/>
    </location>
</feature>
<dbReference type="InterPro" id="IPR009764">
    <property type="entry name" value="OCIA_dom"/>
</dbReference>
<keyword evidence="3" id="KW-1185">Reference proteome</keyword>